<reference evidence="1 2" key="1">
    <citation type="journal article" date="2016" name="Nat. Commun.">
        <title>Thousands of microbial genomes shed light on interconnected biogeochemical processes in an aquifer system.</title>
        <authorList>
            <person name="Anantharaman K."/>
            <person name="Brown C.T."/>
            <person name="Hug L.A."/>
            <person name="Sharon I."/>
            <person name="Castelle C.J."/>
            <person name="Probst A.J."/>
            <person name="Thomas B.C."/>
            <person name="Singh A."/>
            <person name="Wilkins M.J."/>
            <person name="Karaoz U."/>
            <person name="Brodie E.L."/>
            <person name="Williams K.H."/>
            <person name="Hubbard S.S."/>
            <person name="Banfield J.F."/>
        </authorList>
    </citation>
    <scope>NUCLEOTIDE SEQUENCE [LARGE SCALE GENOMIC DNA]</scope>
</reference>
<gene>
    <name evidence="1" type="ORF">A2W52_04180</name>
</gene>
<evidence type="ECO:0000313" key="2">
    <source>
        <dbReference type="Proteomes" id="UP000176493"/>
    </source>
</evidence>
<protein>
    <submittedName>
        <fullName evidence="1">Uncharacterized protein</fullName>
    </submittedName>
</protein>
<sequence length="258" mass="29120">MATPTSGDQIVDQVQDAFGALYKAKIDWGTFAGLADVEVRKLARATATEALKWIKPGNPLKHPLMNRGLGMLSGRMDTVADKTGDPKMKLLYRKLSDFIDEFCGAFFEQGATEHEPKKAEADVFIKEAFAKCEEKLMEDNLRLLLGTLPENMDVVGKALADRTEVWRKNKNLLHGPEKKPEEPGAPLGERMKENFDTAVKAVDRGIGDVNTELAKGTQGIKEATERHRMEREEREAVRRKVSYWKRMWHIARRIVLGK</sequence>
<dbReference type="AlphaFoldDB" id="A0A1G2MFV3"/>
<dbReference type="EMBL" id="MHRJ01000036">
    <property type="protein sequence ID" value="OHA21921.1"/>
    <property type="molecule type" value="Genomic_DNA"/>
</dbReference>
<accession>A0A1G2MFV3</accession>
<organism evidence="1 2">
    <name type="scientific">Candidatus Taylorbacteria bacterium RIFCSPHIGHO2_02_49_25</name>
    <dbReference type="NCBI Taxonomy" id="1802305"/>
    <lineage>
        <taxon>Bacteria</taxon>
        <taxon>Candidatus Tayloriibacteriota</taxon>
    </lineage>
</organism>
<evidence type="ECO:0000313" key="1">
    <source>
        <dbReference type="EMBL" id="OHA21921.1"/>
    </source>
</evidence>
<comment type="caution">
    <text evidence="1">The sequence shown here is derived from an EMBL/GenBank/DDBJ whole genome shotgun (WGS) entry which is preliminary data.</text>
</comment>
<name>A0A1G2MFV3_9BACT</name>
<dbReference type="Proteomes" id="UP000176493">
    <property type="component" value="Unassembled WGS sequence"/>
</dbReference>
<proteinExistence type="predicted"/>